<evidence type="ECO:0000256" key="1">
    <source>
        <dbReference type="ARBA" id="ARBA00022617"/>
    </source>
</evidence>
<proteinExistence type="predicted"/>
<accession>A0A8J6NMK1</accession>
<sequence length="162" mass="18168">MNKRFGLILLLFAIFSAAGIFFWHWQANLDDRVTINGITVPPVPILDAGDLSQGREIYSQKCASCHGTELEGVSGWKISQPDGTLLPPPHDSGGHTWHHPDALLLKIISEGGQPENGNMPSFAEILSDDEMHKVLTFIKSSWGAEEREFQWWISFTQNSFYE</sequence>
<dbReference type="SUPFAM" id="SSF46626">
    <property type="entry name" value="Cytochrome c"/>
    <property type="match status" value="1"/>
</dbReference>
<dbReference type="Pfam" id="PF13442">
    <property type="entry name" value="Cytochrome_CBB3"/>
    <property type="match status" value="1"/>
</dbReference>
<dbReference type="InterPro" id="IPR009056">
    <property type="entry name" value="Cyt_c-like_dom"/>
</dbReference>
<reference evidence="6 7" key="1">
    <citation type="submission" date="2020-08" db="EMBL/GenBank/DDBJ databases">
        <title>Bridging the membrane lipid divide: bacteria of the FCB group superphylum have the potential to synthesize archaeal ether lipids.</title>
        <authorList>
            <person name="Villanueva L."/>
            <person name="Von Meijenfeldt F.A.B."/>
            <person name="Westbye A.B."/>
            <person name="Yadav S."/>
            <person name="Hopmans E.C."/>
            <person name="Dutilh B.E."/>
            <person name="Sinninghe Damste J.S."/>
        </authorList>
    </citation>
    <scope>NUCLEOTIDE SEQUENCE [LARGE SCALE GENOMIC DNA]</scope>
    <source>
        <strain evidence="6">NIOZ-UU36</strain>
    </source>
</reference>
<keyword evidence="3 4" id="KW-0408">Iron</keyword>
<evidence type="ECO:0000259" key="5">
    <source>
        <dbReference type="PROSITE" id="PS51007"/>
    </source>
</evidence>
<gene>
    <name evidence="6" type="ORF">H8E29_11675</name>
</gene>
<keyword evidence="2 4" id="KW-0479">Metal-binding</keyword>
<dbReference type="GO" id="GO:0046872">
    <property type="term" value="F:metal ion binding"/>
    <property type="evidence" value="ECO:0007669"/>
    <property type="project" value="UniProtKB-KW"/>
</dbReference>
<dbReference type="Gene3D" id="1.10.760.10">
    <property type="entry name" value="Cytochrome c-like domain"/>
    <property type="match status" value="1"/>
</dbReference>
<organism evidence="6 7">
    <name type="scientific">Candidatus Desulfolinea nitratireducens</name>
    <dbReference type="NCBI Taxonomy" id="2841698"/>
    <lineage>
        <taxon>Bacteria</taxon>
        <taxon>Bacillati</taxon>
        <taxon>Chloroflexota</taxon>
        <taxon>Anaerolineae</taxon>
        <taxon>Anaerolineales</taxon>
        <taxon>Anaerolineales incertae sedis</taxon>
        <taxon>Candidatus Desulfolinea</taxon>
    </lineage>
</organism>
<evidence type="ECO:0000256" key="4">
    <source>
        <dbReference type="PROSITE-ProRule" id="PRU00433"/>
    </source>
</evidence>
<evidence type="ECO:0000313" key="6">
    <source>
        <dbReference type="EMBL" id="MBC8335917.1"/>
    </source>
</evidence>
<dbReference type="PANTHER" id="PTHR35008">
    <property type="entry name" value="BLL4482 PROTEIN-RELATED"/>
    <property type="match status" value="1"/>
</dbReference>
<feature type="domain" description="Cytochrome c" evidence="5">
    <location>
        <begin position="49"/>
        <end position="142"/>
    </location>
</feature>
<evidence type="ECO:0000256" key="2">
    <source>
        <dbReference type="ARBA" id="ARBA00022723"/>
    </source>
</evidence>
<keyword evidence="1 4" id="KW-0349">Heme</keyword>
<name>A0A8J6NMK1_9CHLR</name>
<dbReference type="PANTHER" id="PTHR35008:SF4">
    <property type="entry name" value="BLL4482 PROTEIN"/>
    <property type="match status" value="1"/>
</dbReference>
<dbReference type="EMBL" id="JACNJN010000130">
    <property type="protein sequence ID" value="MBC8335917.1"/>
    <property type="molecule type" value="Genomic_DNA"/>
</dbReference>
<dbReference type="Proteomes" id="UP000614469">
    <property type="component" value="Unassembled WGS sequence"/>
</dbReference>
<dbReference type="InterPro" id="IPR051459">
    <property type="entry name" value="Cytochrome_c-type_DH"/>
</dbReference>
<dbReference type="GO" id="GO:0020037">
    <property type="term" value="F:heme binding"/>
    <property type="evidence" value="ECO:0007669"/>
    <property type="project" value="InterPro"/>
</dbReference>
<protein>
    <submittedName>
        <fullName evidence="6">C-type cytochrome</fullName>
    </submittedName>
</protein>
<evidence type="ECO:0000256" key="3">
    <source>
        <dbReference type="ARBA" id="ARBA00023004"/>
    </source>
</evidence>
<comment type="caution">
    <text evidence="6">The sequence shown here is derived from an EMBL/GenBank/DDBJ whole genome shotgun (WGS) entry which is preliminary data.</text>
</comment>
<dbReference type="AlphaFoldDB" id="A0A8J6NMK1"/>
<dbReference type="InterPro" id="IPR036909">
    <property type="entry name" value="Cyt_c-like_dom_sf"/>
</dbReference>
<dbReference type="PROSITE" id="PS51007">
    <property type="entry name" value="CYTC"/>
    <property type="match status" value="1"/>
</dbReference>
<dbReference type="GO" id="GO:0009055">
    <property type="term" value="F:electron transfer activity"/>
    <property type="evidence" value="ECO:0007669"/>
    <property type="project" value="InterPro"/>
</dbReference>
<evidence type="ECO:0000313" key="7">
    <source>
        <dbReference type="Proteomes" id="UP000614469"/>
    </source>
</evidence>